<dbReference type="OrthoDB" id="61481at2"/>
<dbReference type="RefSeq" id="WP_149763365.1">
    <property type="nucleotide sequence ID" value="NZ_FTMK01000001.1"/>
</dbReference>
<accession>A0A1N6N3M8</accession>
<protein>
    <submittedName>
        <fullName evidence="3">Molybdenum cofactor sulfurylase</fullName>
    </submittedName>
</protein>
<evidence type="ECO:0000313" key="4">
    <source>
        <dbReference type="Proteomes" id="UP000323956"/>
    </source>
</evidence>
<dbReference type="EMBL" id="FTMK01000001">
    <property type="protein sequence ID" value="SIP86666.1"/>
    <property type="molecule type" value="Genomic_DNA"/>
</dbReference>
<evidence type="ECO:0000259" key="1">
    <source>
        <dbReference type="Pfam" id="PF02625"/>
    </source>
</evidence>
<sequence length="247" mass="26532">MIRVKITRTRGSSPRETGAAMFVTPGAVQGTIGGGQLEYMAIDRARQMLARGEAQAAMDVPLGPEIGQCCGGRVELALTRISQAPPAPDHPQVLIFGAGHVGRALARALALLPLRPILIDQRMGELAQATGETRLTPLPEAEIRNAPQGTSHIIVTHDHALDFLLAAEALRRMDAPYIGMIGSRTKLAQFRRFARAQGLGTERLTCPIGAGYSRDKRPEIIAAFTAAEIIGRLTETVSPFEKYSCDS</sequence>
<dbReference type="Proteomes" id="UP000323956">
    <property type="component" value="Unassembled WGS sequence"/>
</dbReference>
<evidence type="ECO:0000259" key="2">
    <source>
        <dbReference type="Pfam" id="PF13478"/>
    </source>
</evidence>
<dbReference type="InterPro" id="IPR052698">
    <property type="entry name" value="MoCofactor_Util/Proc"/>
</dbReference>
<dbReference type="InterPro" id="IPR027051">
    <property type="entry name" value="XdhC_Rossmann_dom"/>
</dbReference>
<dbReference type="AlphaFoldDB" id="A0A1N6N3M8"/>
<feature type="domain" description="XdhC Rossmann" evidence="2">
    <location>
        <begin position="93"/>
        <end position="229"/>
    </location>
</feature>
<feature type="domain" description="XdhC- CoxI" evidence="1">
    <location>
        <begin position="4"/>
        <end position="55"/>
    </location>
</feature>
<name>A0A1N6N3M8_9RHOB</name>
<organism evidence="3 4">
    <name type="scientific">Paracoccus thiocyanatus</name>
    <dbReference type="NCBI Taxonomy" id="34006"/>
    <lineage>
        <taxon>Bacteria</taxon>
        <taxon>Pseudomonadati</taxon>
        <taxon>Pseudomonadota</taxon>
        <taxon>Alphaproteobacteria</taxon>
        <taxon>Rhodobacterales</taxon>
        <taxon>Paracoccaceae</taxon>
        <taxon>Paracoccus</taxon>
    </lineage>
</organism>
<dbReference type="Gene3D" id="3.40.50.720">
    <property type="entry name" value="NAD(P)-binding Rossmann-like Domain"/>
    <property type="match status" value="1"/>
</dbReference>
<dbReference type="PANTHER" id="PTHR30388:SF6">
    <property type="entry name" value="XANTHINE DEHYDROGENASE SUBUNIT A-RELATED"/>
    <property type="match status" value="1"/>
</dbReference>
<dbReference type="Pfam" id="PF02625">
    <property type="entry name" value="XdhC_CoxI"/>
    <property type="match status" value="1"/>
</dbReference>
<evidence type="ECO:0000313" key="3">
    <source>
        <dbReference type="EMBL" id="SIP86666.1"/>
    </source>
</evidence>
<dbReference type="InterPro" id="IPR014308">
    <property type="entry name" value="Xanthine_DH_XdhC"/>
</dbReference>
<proteinExistence type="predicted"/>
<dbReference type="PANTHER" id="PTHR30388">
    <property type="entry name" value="ALDEHYDE OXIDOREDUCTASE MOLYBDENUM COFACTOR ASSEMBLY PROTEIN"/>
    <property type="match status" value="1"/>
</dbReference>
<reference evidence="3 4" key="1">
    <citation type="submission" date="2017-01" db="EMBL/GenBank/DDBJ databases">
        <authorList>
            <person name="Varghese N."/>
            <person name="Submissions S."/>
        </authorList>
    </citation>
    <scope>NUCLEOTIDE SEQUENCE [LARGE SCALE GENOMIC DNA]</scope>
    <source>
        <strain evidence="3 4">ATCC 700171</strain>
    </source>
</reference>
<dbReference type="NCBIfam" id="TIGR02964">
    <property type="entry name" value="xanthine_xdhC"/>
    <property type="match status" value="1"/>
</dbReference>
<gene>
    <name evidence="3" type="ORF">SAMN05421641_10163</name>
</gene>
<dbReference type="InterPro" id="IPR003777">
    <property type="entry name" value="XdhC_CoxI"/>
</dbReference>
<dbReference type="Pfam" id="PF13478">
    <property type="entry name" value="XdhC_C"/>
    <property type="match status" value="1"/>
</dbReference>